<feature type="domain" description="Plastocyanin-like" evidence="6">
    <location>
        <begin position="37"/>
        <end position="122"/>
    </location>
</feature>
<dbReference type="GO" id="GO:0006826">
    <property type="term" value="P:iron ion transport"/>
    <property type="evidence" value="ECO:0007669"/>
    <property type="project" value="TreeGrafter"/>
</dbReference>
<evidence type="ECO:0000256" key="4">
    <source>
        <dbReference type="ARBA" id="ARBA00023008"/>
    </source>
</evidence>
<dbReference type="Pfam" id="PF00394">
    <property type="entry name" value="Cu-oxidase"/>
    <property type="match status" value="1"/>
</dbReference>
<feature type="domain" description="Plastocyanin-like" evidence="5">
    <location>
        <begin position="177"/>
        <end position="263"/>
    </location>
</feature>
<dbReference type="InterPro" id="IPR045087">
    <property type="entry name" value="Cu-oxidase_fam"/>
</dbReference>
<organism evidence="7 8">
    <name type="scientific">Macrostomum lignano</name>
    <dbReference type="NCBI Taxonomy" id="282301"/>
    <lineage>
        <taxon>Eukaryota</taxon>
        <taxon>Metazoa</taxon>
        <taxon>Spiralia</taxon>
        <taxon>Lophotrochozoa</taxon>
        <taxon>Platyhelminthes</taxon>
        <taxon>Rhabditophora</taxon>
        <taxon>Macrostomorpha</taxon>
        <taxon>Macrostomida</taxon>
        <taxon>Macrostomidae</taxon>
        <taxon>Macrostomum</taxon>
    </lineage>
</organism>
<dbReference type="GO" id="GO:0005507">
    <property type="term" value="F:copper ion binding"/>
    <property type="evidence" value="ECO:0007669"/>
    <property type="project" value="InterPro"/>
</dbReference>
<evidence type="ECO:0000256" key="2">
    <source>
        <dbReference type="ARBA" id="ARBA00022723"/>
    </source>
</evidence>
<keyword evidence="7" id="KW-1185">Reference proteome</keyword>
<proteinExistence type="inferred from homology"/>
<reference evidence="8" key="1">
    <citation type="submission" date="2016-11" db="UniProtKB">
        <authorList>
            <consortium name="WormBaseParasite"/>
        </authorList>
    </citation>
    <scope>IDENTIFICATION</scope>
</reference>
<evidence type="ECO:0000313" key="7">
    <source>
        <dbReference type="Proteomes" id="UP000095280"/>
    </source>
</evidence>
<protein>
    <submittedName>
        <fullName evidence="8">Multicopper oxidase</fullName>
    </submittedName>
</protein>
<dbReference type="PANTHER" id="PTHR11709:SF394">
    <property type="entry name" value="FI03373P-RELATED"/>
    <property type="match status" value="1"/>
</dbReference>
<keyword evidence="2" id="KW-0479">Metal-binding</keyword>
<dbReference type="Proteomes" id="UP000095280">
    <property type="component" value="Unplaced"/>
</dbReference>
<sequence>MPLPHHPPGVVHDHVQSLLRLPPKPHRLLPASLHHRGRRERALLSVNRQLSGPGIHVCEGDTVIAEVHNFMENGRGTSVHWHGMHQVGTQHMDARFHASPAGTHYWHSHSGLQRSEAIFGPLWSGRPRRPTPACNDTDQPEHTLLALRLAEAPSPPAPPAAPKLPATCSEFAAAFAHRVRVISNAILNCPFVLSVANHSLLVIATDGAPVVPIESNSLIIYAGERFDFVLTADPTAWQLPADGGRPGRLRLPLHHGQSAIVSYAGIDETPLQGAGNPAYSDMLGRPGGRQLNPFNRAPDANHIDVTSLRTPAGWPPADHLTVDGPVDAKFYLAFDFEVVNNSRYHHPAYYPISAVRKSDGHLYTPQINNVALHMPPAPLLYQFDDVLQSHICNNTDFDPAWRPNSRPATHALRLGVNKTVSWCSSTKGSPSMPATPVPPARPFLRVIGMEKLGKNVSVAEVKRRTRPACCAGIWNRPVMKDTFHVEIGMGLLLLVDDAASWSAGVPANSRACGQLEGSPGPDRRWQQRELRLAETHRLQHDGSGLLPLALCCSLPWLLRLVEIV</sequence>
<dbReference type="GO" id="GO:0016491">
    <property type="term" value="F:oxidoreductase activity"/>
    <property type="evidence" value="ECO:0007669"/>
    <property type="project" value="UniProtKB-KW"/>
</dbReference>
<evidence type="ECO:0000313" key="8">
    <source>
        <dbReference type="WBParaSite" id="maker-unitig_29014-snap-gene-0.2-mRNA-1"/>
    </source>
</evidence>
<dbReference type="Pfam" id="PF07732">
    <property type="entry name" value="Cu-oxidase_3"/>
    <property type="match status" value="1"/>
</dbReference>
<dbReference type="GO" id="GO:0005886">
    <property type="term" value="C:plasma membrane"/>
    <property type="evidence" value="ECO:0007669"/>
    <property type="project" value="TreeGrafter"/>
</dbReference>
<dbReference type="AlphaFoldDB" id="A0A1I8FDJ8"/>
<dbReference type="InterPro" id="IPR008972">
    <property type="entry name" value="Cupredoxin"/>
</dbReference>
<dbReference type="PANTHER" id="PTHR11709">
    <property type="entry name" value="MULTI-COPPER OXIDASE"/>
    <property type="match status" value="1"/>
</dbReference>
<dbReference type="WBParaSite" id="maker-unitig_29014-snap-gene-0.2-mRNA-1">
    <property type="protein sequence ID" value="maker-unitig_29014-snap-gene-0.2-mRNA-1"/>
    <property type="gene ID" value="maker-unitig_29014-snap-gene-0.2"/>
</dbReference>
<name>A0A1I8FDJ8_9PLAT</name>
<dbReference type="SUPFAM" id="SSF49503">
    <property type="entry name" value="Cupredoxins"/>
    <property type="match status" value="2"/>
</dbReference>
<comment type="similarity">
    <text evidence="1">Belongs to the multicopper oxidase family.</text>
</comment>
<keyword evidence="4" id="KW-0186">Copper</keyword>
<evidence type="ECO:0000256" key="3">
    <source>
        <dbReference type="ARBA" id="ARBA00023002"/>
    </source>
</evidence>
<accession>A0A1I8FDJ8</accession>
<dbReference type="InterPro" id="IPR011707">
    <property type="entry name" value="Cu-oxidase-like_N"/>
</dbReference>
<keyword evidence="3" id="KW-0560">Oxidoreductase</keyword>
<evidence type="ECO:0000256" key="1">
    <source>
        <dbReference type="ARBA" id="ARBA00010609"/>
    </source>
</evidence>
<evidence type="ECO:0000259" key="6">
    <source>
        <dbReference type="Pfam" id="PF07732"/>
    </source>
</evidence>
<dbReference type="InterPro" id="IPR001117">
    <property type="entry name" value="Cu-oxidase_2nd"/>
</dbReference>
<evidence type="ECO:0000259" key="5">
    <source>
        <dbReference type="Pfam" id="PF00394"/>
    </source>
</evidence>
<dbReference type="Gene3D" id="2.60.40.420">
    <property type="entry name" value="Cupredoxins - blue copper proteins"/>
    <property type="match status" value="2"/>
</dbReference>